<keyword evidence="4" id="KW-1185">Reference proteome</keyword>
<evidence type="ECO:0000259" key="2">
    <source>
        <dbReference type="Pfam" id="PF00004"/>
    </source>
</evidence>
<dbReference type="Gene3D" id="1.10.8.60">
    <property type="match status" value="1"/>
</dbReference>
<dbReference type="PROSITE" id="PS00674">
    <property type="entry name" value="AAA"/>
    <property type="match status" value="1"/>
</dbReference>
<dbReference type="EMBL" id="JANQDX010000013">
    <property type="protein sequence ID" value="KAL0913461.1"/>
    <property type="molecule type" value="Genomic_DNA"/>
</dbReference>
<organism evidence="3 4">
    <name type="scientific">Dendrobium thyrsiflorum</name>
    <name type="common">Pinecone-like raceme dendrobium</name>
    <name type="synonym">Orchid</name>
    <dbReference type="NCBI Taxonomy" id="117978"/>
    <lineage>
        <taxon>Eukaryota</taxon>
        <taxon>Viridiplantae</taxon>
        <taxon>Streptophyta</taxon>
        <taxon>Embryophyta</taxon>
        <taxon>Tracheophyta</taxon>
        <taxon>Spermatophyta</taxon>
        <taxon>Magnoliopsida</taxon>
        <taxon>Liliopsida</taxon>
        <taxon>Asparagales</taxon>
        <taxon>Orchidaceae</taxon>
        <taxon>Epidendroideae</taxon>
        <taxon>Malaxideae</taxon>
        <taxon>Dendrobiinae</taxon>
        <taxon>Dendrobium</taxon>
    </lineage>
</organism>
<dbReference type="Gene3D" id="3.40.50.300">
    <property type="entry name" value="P-loop containing nucleotide triphosphate hydrolases"/>
    <property type="match status" value="1"/>
</dbReference>
<name>A0ABD0USV7_DENTH</name>
<dbReference type="Pfam" id="PF00004">
    <property type="entry name" value="AAA"/>
    <property type="match status" value="1"/>
</dbReference>
<evidence type="ECO:0000313" key="3">
    <source>
        <dbReference type="EMBL" id="KAL0913461.1"/>
    </source>
</evidence>
<dbReference type="PANTHER" id="PTHR48470">
    <property type="entry name" value="CELL DIVISION CONTROL PROTEIN 48 C ISOFORM 1"/>
    <property type="match status" value="1"/>
</dbReference>
<dbReference type="InterPro" id="IPR055278">
    <property type="entry name" value="CDC48c"/>
</dbReference>
<protein>
    <recommendedName>
        <fullName evidence="2">ATPase AAA-type core domain-containing protein</fullName>
    </recommendedName>
</protein>
<dbReference type="AlphaFoldDB" id="A0ABD0USV7"/>
<comment type="caution">
    <text evidence="3">The sequence shown here is derived from an EMBL/GenBank/DDBJ whole genome shotgun (WGS) entry which is preliminary data.</text>
</comment>
<evidence type="ECO:0000256" key="1">
    <source>
        <dbReference type="RuleBase" id="RU003651"/>
    </source>
</evidence>
<dbReference type="InterPro" id="IPR027417">
    <property type="entry name" value="P-loop_NTPase"/>
</dbReference>
<accession>A0ABD0USV7</accession>
<evidence type="ECO:0000313" key="4">
    <source>
        <dbReference type="Proteomes" id="UP001552299"/>
    </source>
</evidence>
<dbReference type="SUPFAM" id="SSF52540">
    <property type="entry name" value="P-loop containing nucleoside triphosphate hydrolases"/>
    <property type="match status" value="1"/>
</dbReference>
<keyword evidence="1" id="KW-0067">ATP-binding</keyword>
<dbReference type="GO" id="GO:0005524">
    <property type="term" value="F:ATP binding"/>
    <property type="evidence" value="ECO:0007669"/>
    <property type="project" value="UniProtKB-KW"/>
</dbReference>
<dbReference type="InterPro" id="IPR003959">
    <property type="entry name" value="ATPase_AAA_core"/>
</dbReference>
<proteinExistence type="inferred from homology"/>
<comment type="similarity">
    <text evidence="1">Belongs to the AAA ATPase family.</text>
</comment>
<dbReference type="InterPro" id="IPR003960">
    <property type="entry name" value="ATPase_AAA_CS"/>
</dbReference>
<feature type="domain" description="ATPase AAA-type core" evidence="2">
    <location>
        <begin position="33"/>
        <end position="74"/>
    </location>
</feature>
<dbReference type="PANTHER" id="PTHR48470:SF1">
    <property type="entry name" value="CELL DIVISION CONTROL PROTEIN 48 C ISOFORM 1"/>
    <property type="match status" value="1"/>
</dbReference>
<gene>
    <name evidence="3" type="ORF">M5K25_016924</name>
</gene>
<reference evidence="3 4" key="1">
    <citation type="journal article" date="2024" name="Plant Biotechnol. J.">
        <title>Dendrobium thyrsiflorum genome and its molecular insights into genes involved in important horticultural traits.</title>
        <authorList>
            <person name="Chen B."/>
            <person name="Wang J.Y."/>
            <person name="Zheng P.J."/>
            <person name="Li K.L."/>
            <person name="Liang Y.M."/>
            <person name="Chen X.F."/>
            <person name="Zhang C."/>
            <person name="Zhao X."/>
            <person name="He X."/>
            <person name="Zhang G.Q."/>
            <person name="Liu Z.J."/>
            <person name="Xu Q."/>
        </authorList>
    </citation>
    <scope>NUCLEOTIDE SEQUENCE [LARGE SCALE GENOMIC DNA]</scope>
    <source>
        <strain evidence="3">GZMU011</strain>
    </source>
</reference>
<dbReference type="Proteomes" id="UP001552299">
    <property type="component" value="Unassembled WGS sequence"/>
</dbReference>
<sequence>MQDPEKYVGESEQELDALTTKRGSMGCGTGPEPELDGADQRHGVYVIGATNRLEVIDPAILRPGRFGRLFYVPLPSTDERGLILKALARKKPVSPDFDYNAFTSREACKNLNGSDLAALGNPTMSIKFSSYLLSNSAELGSTLINPSNLFGFAKIRLLRRRSQEAELLDRT</sequence>
<keyword evidence="1" id="KW-0547">Nucleotide-binding</keyword>